<dbReference type="SMART" id="SM00091">
    <property type="entry name" value="PAS"/>
    <property type="match status" value="1"/>
</dbReference>
<evidence type="ECO:0000256" key="3">
    <source>
        <dbReference type="ARBA" id="ARBA00034247"/>
    </source>
</evidence>
<dbReference type="OrthoDB" id="9812260at2"/>
<dbReference type="Pfam" id="PF08448">
    <property type="entry name" value="PAS_4"/>
    <property type="match status" value="1"/>
</dbReference>
<feature type="domain" description="PAC" evidence="6">
    <location>
        <begin position="403"/>
        <end position="459"/>
    </location>
</feature>
<dbReference type="FunFam" id="3.30.70.270:FF:000001">
    <property type="entry name" value="Diguanylate cyclase domain protein"/>
    <property type="match status" value="1"/>
</dbReference>
<keyword evidence="4" id="KW-1133">Transmembrane helix</keyword>
<dbReference type="CDD" id="cd00130">
    <property type="entry name" value="PAS"/>
    <property type="match status" value="1"/>
</dbReference>
<dbReference type="SMART" id="SM00267">
    <property type="entry name" value="GGDEF"/>
    <property type="match status" value="1"/>
</dbReference>
<keyword evidence="4" id="KW-0472">Membrane</keyword>
<dbReference type="InterPro" id="IPR050469">
    <property type="entry name" value="Diguanylate_Cyclase"/>
</dbReference>
<dbReference type="InterPro" id="IPR043128">
    <property type="entry name" value="Rev_trsase/Diguanyl_cyclase"/>
</dbReference>
<comment type="cofactor">
    <cofactor evidence="1">
        <name>Mg(2+)</name>
        <dbReference type="ChEBI" id="CHEBI:18420"/>
    </cofactor>
</comment>
<dbReference type="HOGENOM" id="CLU_000445_121_0_6"/>
<accession>A0A0C5X3D1</accession>
<dbReference type="InterPro" id="IPR013656">
    <property type="entry name" value="PAS_4"/>
</dbReference>
<dbReference type="InterPro" id="IPR000160">
    <property type="entry name" value="GGDEF_dom"/>
</dbReference>
<feature type="domain" description="PAS" evidence="5">
    <location>
        <begin position="334"/>
        <end position="404"/>
    </location>
</feature>
<dbReference type="PROSITE" id="PS50887">
    <property type="entry name" value="GGDEF"/>
    <property type="match status" value="1"/>
</dbReference>
<dbReference type="Gene3D" id="3.30.450.20">
    <property type="entry name" value="PAS domain"/>
    <property type="match status" value="2"/>
</dbReference>
<comment type="catalytic activity">
    <reaction evidence="3">
        <text>2 GTP = 3',3'-c-di-GMP + 2 diphosphate</text>
        <dbReference type="Rhea" id="RHEA:24898"/>
        <dbReference type="ChEBI" id="CHEBI:33019"/>
        <dbReference type="ChEBI" id="CHEBI:37565"/>
        <dbReference type="ChEBI" id="CHEBI:58805"/>
        <dbReference type="EC" id="2.7.7.65"/>
    </reaction>
</comment>
<dbReference type="PATRIC" id="fig|658445.3.peg.5325"/>
<reference evidence="8 9" key="1">
    <citation type="submission" date="2013-05" db="EMBL/GenBank/DDBJ databases">
        <title>Complete genome sequence of the lipase-producing bacterium Photobacterium gaetbulicola Gung47.</title>
        <authorList>
            <person name="Kim Y.-O."/>
        </authorList>
    </citation>
    <scope>NUCLEOTIDE SEQUENCE [LARGE SCALE GENOMIC DNA]</scope>
    <source>
        <strain evidence="8 9">Gung47</strain>
    </source>
</reference>
<evidence type="ECO:0000259" key="7">
    <source>
        <dbReference type="PROSITE" id="PS50887"/>
    </source>
</evidence>
<dbReference type="Gene3D" id="3.30.70.270">
    <property type="match status" value="1"/>
</dbReference>
<evidence type="ECO:0000256" key="4">
    <source>
        <dbReference type="SAM" id="Phobius"/>
    </source>
</evidence>
<dbReference type="EC" id="2.7.7.65" evidence="2"/>
<evidence type="ECO:0000256" key="1">
    <source>
        <dbReference type="ARBA" id="ARBA00001946"/>
    </source>
</evidence>
<dbReference type="NCBIfam" id="TIGR00229">
    <property type="entry name" value="sensory_box"/>
    <property type="match status" value="1"/>
</dbReference>
<proteinExistence type="predicted"/>
<dbReference type="AlphaFoldDB" id="A0A0C5X3D1"/>
<dbReference type="KEGG" id="pgb:H744_2c3248"/>
<evidence type="ECO:0000256" key="2">
    <source>
        <dbReference type="ARBA" id="ARBA00012528"/>
    </source>
</evidence>
<dbReference type="InterPro" id="IPR000700">
    <property type="entry name" value="PAS-assoc_C"/>
</dbReference>
<dbReference type="Proteomes" id="UP000032303">
    <property type="component" value="Chromosome 2"/>
</dbReference>
<dbReference type="GO" id="GO:0005886">
    <property type="term" value="C:plasma membrane"/>
    <property type="evidence" value="ECO:0007669"/>
    <property type="project" value="TreeGrafter"/>
</dbReference>
<gene>
    <name evidence="8" type="ORF">H744_2c3248</name>
</gene>
<feature type="transmembrane region" description="Helical" evidence="4">
    <location>
        <begin position="63"/>
        <end position="84"/>
    </location>
</feature>
<protein>
    <recommendedName>
        <fullName evidence="2">diguanylate cyclase</fullName>
        <ecNumber evidence="2">2.7.7.65</ecNumber>
    </recommendedName>
</protein>
<dbReference type="PANTHER" id="PTHR45138:SF9">
    <property type="entry name" value="DIGUANYLATE CYCLASE DGCM-RELATED"/>
    <property type="match status" value="1"/>
</dbReference>
<dbReference type="CDD" id="cd01949">
    <property type="entry name" value="GGDEF"/>
    <property type="match status" value="1"/>
</dbReference>
<dbReference type="InterPro" id="IPR035965">
    <property type="entry name" value="PAS-like_dom_sf"/>
</dbReference>
<dbReference type="Pfam" id="PF00990">
    <property type="entry name" value="GGDEF"/>
    <property type="match status" value="1"/>
</dbReference>
<dbReference type="PROSITE" id="PS50113">
    <property type="entry name" value="PAC"/>
    <property type="match status" value="1"/>
</dbReference>
<evidence type="ECO:0000313" key="8">
    <source>
        <dbReference type="EMBL" id="AJR09890.1"/>
    </source>
</evidence>
<dbReference type="STRING" id="658445.H744_2c3248"/>
<dbReference type="NCBIfam" id="TIGR00254">
    <property type="entry name" value="GGDEF"/>
    <property type="match status" value="1"/>
</dbReference>
<evidence type="ECO:0000259" key="5">
    <source>
        <dbReference type="PROSITE" id="PS50112"/>
    </source>
</evidence>
<dbReference type="PROSITE" id="PS50112">
    <property type="entry name" value="PAS"/>
    <property type="match status" value="1"/>
</dbReference>
<name>A0A0C5X3D1_9GAMM</name>
<sequence length="639" mass="71351">MHTSCQERFCSPLLLTLLTLLARYGELLLRGGARCLVFLGAVLFAPATLASTASQWFHVGTPALLLSLLILLLAIGGGLLSVLLHHLDVGSFRRLHHQLTVMPIAVAIVRKKDGHLVYGNKACRQLLGVRKLNERYLYPDGLSSKMLCDFLRPFAGLKTFKDVDEALPQNNGKVIPLVVSGLSIRCQWQSCWLLFMDPPRASHGEQVKLEKEQRIFQQVLNSLSELVYFQDKSGKLIGTNKAFDRFWRGRIEEGIAGEQDIGSLGNSAAHTWTTAPDGSSRLMETNCNLLIGDTGEAIGTLSISHDVTDWHEMQEVLKSEIEKREVTEQELAQRNTLLDTILSASRDPIALYNEHGVYVGCNEPFARSLGYTQQALLGKSSADVLDPDKLELFRQTDQQVIQQGISVKLDDYVILEDGTPIWYEVLKSPYRDPTDDTTGVLMMARDVTERKMAEQQLADAIMELQELSFVDSLTKVANRRSFDEQLRKMWYSHIREQHPLTLILCDIDYFKAFNDNYGHQQGDLALREVAKVLRSVVKRETDEVARYGGEEFAFLLPNTDLEGGQVVAAEIHRALADKGLTHRYSDIASTLTVSLGVATLIPKPSQDYGKLVELADVALYRAKAAGRNCTMTMSERKAG</sequence>
<dbReference type="InterPro" id="IPR029787">
    <property type="entry name" value="Nucleotide_cyclase"/>
</dbReference>
<keyword evidence="9" id="KW-1185">Reference proteome</keyword>
<dbReference type="SUPFAM" id="SSF55785">
    <property type="entry name" value="PYP-like sensor domain (PAS domain)"/>
    <property type="match status" value="2"/>
</dbReference>
<dbReference type="InterPro" id="IPR000014">
    <property type="entry name" value="PAS"/>
</dbReference>
<keyword evidence="4" id="KW-0812">Transmembrane</keyword>
<dbReference type="EMBL" id="CP005974">
    <property type="protein sequence ID" value="AJR09890.1"/>
    <property type="molecule type" value="Genomic_DNA"/>
</dbReference>
<dbReference type="GO" id="GO:1902201">
    <property type="term" value="P:negative regulation of bacterial-type flagellum-dependent cell motility"/>
    <property type="evidence" value="ECO:0007669"/>
    <property type="project" value="TreeGrafter"/>
</dbReference>
<dbReference type="GO" id="GO:0052621">
    <property type="term" value="F:diguanylate cyclase activity"/>
    <property type="evidence" value="ECO:0007669"/>
    <property type="project" value="UniProtKB-EC"/>
</dbReference>
<feature type="domain" description="GGDEF" evidence="7">
    <location>
        <begin position="498"/>
        <end position="635"/>
    </location>
</feature>
<dbReference type="Pfam" id="PF13188">
    <property type="entry name" value="PAS_8"/>
    <property type="match status" value="1"/>
</dbReference>
<evidence type="ECO:0000313" key="9">
    <source>
        <dbReference type="Proteomes" id="UP000032303"/>
    </source>
</evidence>
<dbReference type="PANTHER" id="PTHR45138">
    <property type="entry name" value="REGULATORY COMPONENTS OF SENSORY TRANSDUCTION SYSTEM"/>
    <property type="match status" value="1"/>
</dbReference>
<evidence type="ECO:0000259" key="6">
    <source>
        <dbReference type="PROSITE" id="PS50113"/>
    </source>
</evidence>
<dbReference type="GO" id="GO:0043709">
    <property type="term" value="P:cell adhesion involved in single-species biofilm formation"/>
    <property type="evidence" value="ECO:0007669"/>
    <property type="project" value="TreeGrafter"/>
</dbReference>
<dbReference type="SUPFAM" id="SSF55073">
    <property type="entry name" value="Nucleotide cyclase"/>
    <property type="match status" value="1"/>
</dbReference>
<organism evidence="8 9">
    <name type="scientific">Photobacterium gaetbulicola Gung47</name>
    <dbReference type="NCBI Taxonomy" id="658445"/>
    <lineage>
        <taxon>Bacteria</taxon>
        <taxon>Pseudomonadati</taxon>
        <taxon>Pseudomonadota</taxon>
        <taxon>Gammaproteobacteria</taxon>
        <taxon>Vibrionales</taxon>
        <taxon>Vibrionaceae</taxon>
        <taxon>Photobacterium</taxon>
    </lineage>
</organism>